<feature type="compositionally biased region" description="Pro residues" evidence="1">
    <location>
        <begin position="222"/>
        <end position="232"/>
    </location>
</feature>
<organism evidence="2 3">
    <name type="scientific">Hydrogenispora ethanolica</name>
    <dbReference type="NCBI Taxonomy" id="1082276"/>
    <lineage>
        <taxon>Bacteria</taxon>
        <taxon>Bacillati</taxon>
        <taxon>Bacillota</taxon>
        <taxon>Hydrogenispora</taxon>
    </lineage>
</organism>
<dbReference type="AlphaFoldDB" id="A0A4V2QGR0"/>
<reference evidence="2 3" key="1">
    <citation type="submission" date="2019-03" db="EMBL/GenBank/DDBJ databases">
        <title>Genomic Encyclopedia of Type Strains, Phase IV (KMG-IV): sequencing the most valuable type-strain genomes for metagenomic binning, comparative biology and taxonomic classification.</title>
        <authorList>
            <person name="Goeker M."/>
        </authorList>
    </citation>
    <scope>NUCLEOTIDE SEQUENCE [LARGE SCALE GENOMIC DNA]</scope>
    <source>
        <strain evidence="2 3">LX-B</strain>
    </source>
</reference>
<evidence type="ECO:0000313" key="3">
    <source>
        <dbReference type="Proteomes" id="UP000295008"/>
    </source>
</evidence>
<feature type="region of interest" description="Disordered" evidence="1">
    <location>
        <begin position="313"/>
        <end position="389"/>
    </location>
</feature>
<feature type="compositionally biased region" description="Basic and acidic residues" evidence="1">
    <location>
        <begin position="147"/>
        <end position="160"/>
    </location>
</feature>
<protein>
    <submittedName>
        <fullName evidence="2">Uncharacterized protein</fullName>
    </submittedName>
</protein>
<feature type="region of interest" description="Disordered" evidence="1">
    <location>
        <begin position="40"/>
        <end position="70"/>
    </location>
</feature>
<dbReference type="RefSeq" id="WP_132012217.1">
    <property type="nucleotide sequence ID" value="NZ_SLUN01000001.1"/>
</dbReference>
<name>A0A4V2QGR0_HYDET</name>
<dbReference type="OrthoDB" id="1678341at2"/>
<feature type="compositionally biased region" description="Low complexity" evidence="1">
    <location>
        <begin position="46"/>
        <end position="70"/>
    </location>
</feature>
<feature type="compositionally biased region" description="Basic and acidic residues" evidence="1">
    <location>
        <begin position="121"/>
        <end position="138"/>
    </location>
</feature>
<keyword evidence="3" id="KW-1185">Reference proteome</keyword>
<feature type="region of interest" description="Disordered" evidence="1">
    <location>
        <begin position="121"/>
        <end position="160"/>
    </location>
</feature>
<sequence length="548" mass="58871">MSEMDQTISTQLKALADLSEASSKTLQQISETLNKVSTSVQELVSKSKTTSGSGGTTPAKEGGAGETAGETLTDQIMKIIQDNLKRSTKDLLKNILSGKSLDEIWQDLKNKIRDAINKIPIADKKKEEPQPEKKKESPKLTTQPEGTKTEPEKTDPAKEKQALTDQILKIIQENFKNFTSNIFKNILTGKELKFGDLWQDLKKKIREAIDKLGAGGEKTTPTPTPTPAPTPQTPVKAQSSAGNTPEAGTGATEQKTLSERIDQIVEDNFKAFASSIITNILTGKELHLDDLWKDFKKKIKEAIDKLPIAEKTSTTTPVTTDPKKATEGGSTPAKDQTPAADQPGAKNGDGKNGGEKTGETTDPGQTGDKSDKSDKSELTTSKPMPITGIGDAWQRGVQTAASTTVDAIFQDVLNGKMKSFGDYLKSLANNVVQSFANNMLNMLVNNLTGIFFKAEGGSVTGGSTYIVGERGPEVFVPNTSGTIIPNHQLGSGKQAAPQVTVNVINNSGQQVTAKQESHFDGQRYVVDVWLDALARNVGGVRDVVYAGR</sequence>
<accession>A0A4V2QGR0</accession>
<feature type="region of interest" description="Disordered" evidence="1">
    <location>
        <begin position="212"/>
        <end position="255"/>
    </location>
</feature>
<gene>
    <name evidence="2" type="ORF">EDC14_100199</name>
</gene>
<proteinExistence type="predicted"/>
<comment type="caution">
    <text evidence="2">The sequence shown here is derived from an EMBL/GenBank/DDBJ whole genome shotgun (WGS) entry which is preliminary data.</text>
</comment>
<evidence type="ECO:0000256" key="1">
    <source>
        <dbReference type="SAM" id="MobiDB-lite"/>
    </source>
</evidence>
<feature type="compositionally biased region" description="Basic and acidic residues" evidence="1">
    <location>
        <begin position="368"/>
        <end position="377"/>
    </location>
</feature>
<dbReference type="EMBL" id="SLUN01000001">
    <property type="protein sequence ID" value="TCL76817.1"/>
    <property type="molecule type" value="Genomic_DNA"/>
</dbReference>
<evidence type="ECO:0000313" key="2">
    <source>
        <dbReference type="EMBL" id="TCL76817.1"/>
    </source>
</evidence>
<feature type="compositionally biased region" description="Basic and acidic residues" evidence="1">
    <location>
        <begin position="348"/>
        <end position="359"/>
    </location>
</feature>
<dbReference type="Proteomes" id="UP000295008">
    <property type="component" value="Unassembled WGS sequence"/>
</dbReference>